<dbReference type="InterPro" id="IPR003838">
    <property type="entry name" value="ABC3_permease_C"/>
</dbReference>
<keyword evidence="5 10" id="KW-0132">Cell division</keyword>
<protein>
    <recommendedName>
        <fullName evidence="3 10">Cell division protein FtsX</fullName>
    </recommendedName>
</protein>
<evidence type="ECO:0000256" key="2">
    <source>
        <dbReference type="ARBA" id="ARBA00007379"/>
    </source>
</evidence>
<keyword evidence="15" id="KW-1185">Reference proteome</keyword>
<dbReference type="EMBL" id="JBBMFA010000032">
    <property type="protein sequence ID" value="MEQ2519016.1"/>
    <property type="molecule type" value="Genomic_DNA"/>
</dbReference>
<dbReference type="Pfam" id="PF18075">
    <property type="entry name" value="FtsX_ECD"/>
    <property type="match status" value="1"/>
</dbReference>
<comment type="function">
    <text evidence="10">Part of the ABC transporter FtsEX involved in asymmetric cellular division facilitating the initiation of sporulation.</text>
</comment>
<dbReference type="InterPro" id="IPR040690">
    <property type="entry name" value="FtsX_ECD"/>
</dbReference>
<comment type="caution">
    <text evidence="14">The sequence shown here is derived from an EMBL/GenBank/DDBJ whole genome shotgun (WGS) entry which is preliminary data.</text>
</comment>
<dbReference type="PIRSF" id="PIRSF003097">
    <property type="entry name" value="FtsX"/>
    <property type="match status" value="1"/>
</dbReference>
<evidence type="ECO:0000313" key="15">
    <source>
        <dbReference type="Proteomes" id="UP001477672"/>
    </source>
</evidence>
<evidence type="ECO:0000256" key="10">
    <source>
        <dbReference type="PIRNR" id="PIRNR003097"/>
    </source>
</evidence>
<dbReference type="InterPro" id="IPR004513">
    <property type="entry name" value="FtsX"/>
</dbReference>
<evidence type="ECO:0000313" key="14">
    <source>
        <dbReference type="EMBL" id="MEQ2519016.1"/>
    </source>
</evidence>
<evidence type="ECO:0000256" key="9">
    <source>
        <dbReference type="ARBA" id="ARBA00023306"/>
    </source>
</evidence>
<dbReference type="PANTHER" id="PTHR47755">
    <property type="entry name" value="CELL DIVISION PROTEIN FTSX"/>
    <property type="match status" value="1"/>
</dbReference>
<evidence type="ECO:0000256" key="11">
    <source>
        <dbReference type="SAM" id="Phobius"/>
    </source>
</evidence>
<evidence type="ECO:0000256" key="6">
    <source>
        <dbReference type="ARBA" id="ARBA00022692"/>
    </source>
</evidence>
<accession>A0ABV1GB90</accession>
<evidence type="ECO:0000256" key="5">
    <source>
        <dbReference type="ARBA" id="ARBA00022618"/>
    </source>
</evidence>
<keyword evidence="8 10" id="KW-0472">Membrane</keyword>
<dbReference type="Proteomes" id="UP001477672">
    <property type="component" value="Unassembled WGS sequence"/>
</dbReference>
<keyword evidence="9 10" id="KW-0131">Cell cycle</keyword>
<proteinExistence type="inferred from homology"/>
<dbReference type="RefSeq" id="WP_349214223.1">
    <property type="nucleotide sequence ID" value="NZ_JBBMFA010000032.1"/>
</dbReference>
<evidence type="ECO:0000256" key="7">
    <source>
        <dbReference type="ARBA" id="ARBA00022989"/>
    </source>
</evidence>
<evidence type="ECO:0000256" key="4">
    <source>
        <dbReference type="ARBA" id="ARBA00022475"/>
    </source>
</evidence>
<sequence>MRWSSFKYLVRQGWHSMVANRLMTLASVGVLSACLFITGVALLLSLNVNSFVSGLSEQNEVEFFLTDETTADAAAQLQTQIAAMDNVAECLYISKSQAVEEMKVYLGDDAGVLKDYEGEGNPANPLPASFRVTVKDLAYLSDTVSQIQTLLGASVSSVQSPTELGTTLVNLQRVVGAVGWGLVIVLGVISIVVINNTIRLTVFARRKEINIMKFVGATNGFIRLPFFVEGMTVGAIAGLVASVLVGGGYLGLLKALARPEASWLSEFTRCMLPFKTVMLPMAGLFVLFGMAIGSTGCATSIRKHLKV</sequence>
<feature type="transmembrane region" description="Helical" evidence="11">
    <location>
        <begin position="177"/>
        <end position="198"/>
    </location>
</feature>
<organism evidence="14 15">
    <name type="scientific">Ruthenibacterium intestinale</name>
    <dbReference type="NCBI Taxonomy" id="3133163"/>
    <lineage>
        <taxon>Bacteria</taxon>
        <taxon>Bacillati</taxon>
        <taxon>Bacillota</taxon>
        <taxon>Clostridia</taxon>
        <taxon>Eubacteriales</taxon>
        <taxon>Oscillospiraceae</taxon>
        <taxon>Ruthenibacterium</taxon>
    </lineage>
</organism>
<feature type="domain" description="ABC3 transporter permease C-terminal" evidence="12">
    <location>
        <begin position="182"/>
        <end position="294"/>
    </location>
</feature>
<gene>
    <name evidence="14" type="primary">ftsX</name>
    <name evidence="14" type="ORF">WMO24_00970</name>
</gene>
<keyword evidence="7 11" id="KW-1133">Transmembrane helix</keyword>
<keyword evidence="6 11" id="KW-0812">Transmembrane</keyword>
<reference evidence="14 15" key="1">
    <citation type="submission" date="2024-03" db="EMBL/GenBank/DDBJ databases">
        <title>Human intestinal bacterial collection.</title>
        <authorList>
            <person name="Pauvert C."/>
            <person name="Hitch T.C.A."/>
            <person name="Clavel T."/>
        </authorList>
    </citation>
    <scope>NUCLEOTIDE SEQUENCE [LARGE SCALE GENOMIC DNA]</scope>
    <source>
        <strain evidence="14 15">CLA-JM-H11</strain>
    </source>
</reference>
<dbReference type="NCBIfam" id="NF038347">
    <property type="entry name" value="FtsX_Gpos"/>
    <property type="match status" value="1"/>
</dbReference>
<evidence type="ECO:0000256" key="1">
    <source>
        <dbReference type="ARBA" id="ARBA00004651"/>
    </source>
</evidence>
<comment type="similarity">
    <text evidence="2 10">Belongs to the ABC-4 integral membrane protein family. FtsX subfamily.</text>
</comment>
<evidence type="ECO:0000259" key="12">
    <source>
        <dbReference type="Pfam" id="PF02687"/>
    </source>
</evidence>
<evidence type="ECO:0000259" key="13">
    <source>
        <dbReference type="Pfam" id="PF18075"/>
    </source>
</evidence>
<dbReference type="Pfam" id="PF02687">
    <property type="entry name" value="FtsX"/>
    <property type="match status" value="1"/>
</dbReference>
<feature type="domain" description="FtsX extracellular" evidence="13">
    <location>
        <begin position="60"/>
        <end position="151"/>
    </location>
</feature>
<name>A0ABV1GB90_9FIRM</name>
<evidence type="ECO:0000256" key="8">
    <source>
        <dbReference type="ARBA" id="ARBA00023136"/>
    </source>
</evidence>
<comment type="subcellular location">
    <subcellularLocation>
        <location evidence="1">Cell membrane</location>
        <topology evidence="1">Multi-pass membrane protein</topology>
    </subcellularLocation>
</comment>
<evidence type="ECO:0000256" key="3">
    <source>
        <dbReference type="ARBA" id="ARBA00021907"/>
    </source>
</evidence>
<dbReference type="PROSITE" id="PS51257">
    <property type="entry name" value="PROKAR_LIPOPROTEIN"/>
    <property type="match status" value="1"/>
</dbReference>
<feature type="transmembrane region" description="Helical" evidence="11">
    <location>
        <begin position="21"/>
        <end position="46"/>
    </location>
</feature>
<dbReference type="InterPro" id="IPR058204">
    <property type="entry name" value="FtsX_firmicutes-type"/>
</dbReference>
<dbReference type="PANTHER" id="PTHR47755:SF1">
    <property type="entry name" value="CELL DIVISION PROTEIN FTSX"/>
    <property type="match status" value="1"/>
</dbReference>
<feature type="transmembrane region" description="Helical" evidence="11">
    <location>
        <begin position="277"/>
        <end position="301"/>
    </location>
</feature>
<dbReference type="Gene3D" id="3.30.70.3040">
    <property type="match status" value="1"/>
</dbReference>
<keyword evidence="4 10" id="KW-1003">Cell membrane</keyword>